<dbReference type="SMART" id="SM00036">
    <property type="entry name" value="CNH"/>
    <property type="match status" value="1"/>
</dbReference>
<dbReference type="InterPro" id="IPR057283">
    <property type="entry name" value="RGF3_WH"/>
</dbReference>
<feature type="region of interest" description="Disordered" evidence="3">
    <location>
        <begin position="172"/>
        <end position="396"/>
    </location>
</feature>
<feature type="region of interest" description="Disordered" evidence="3">
    <location>
        <begin position="132"/>
        <end position="152"/>
    </location>
</feature>
<evidence type="ECO:0000313" key="8">
    <source>
        <dbReference type="Proteomes" id="UP000572817"/>
    </source>
</evidence>
<gene>
    <name evidence="7" type="ORF">GTA08_BOTSDO12300</name>
</gene>
<dbReference type="InterPro" id="IPR000219">
    <property type="entry name" value="DH_dom"/>
</dbReference>
<dbReference type="CDD" id="cd00821">
    <property type="entry name" value="PH"/>
    <property type="match status" value="1"/>
</dbReference>
<keyword evidence="2" id="KW-0344">Guanine-nucleotide releasing factor</keyword>
<comment type="caution">
    <text evidence="7">The sequence shown here is derived from an EMBL/GenBank/DDBJ whole genome shotgun (WGS) entry which is preliminary data.</text>
</comment>
<dbReference type="OrthoDB" id="660555at2759"/>
<dbReference type="Pfam" id="PF23582">
    <property type="entry name" value="WHD_RGF3"/>
    <property type="match status" value="1"/>
</dbReference>
<accession>A0A8H4N979</accession>
<dbReference type="InterPro" id="IPR001180">
    <property type="entry name" value="CNH_dom"/>
</dbReference>
<dbReference type="InterPro" id="IPR011993">
    <property type="entry name" value="PH-like_dom_sf"/>
</dbReference>
<feature type="compositionally biased region" description="Polar residues" evidence="3">
    <location>
        <begin position="296"/>
        <end position="306"/>
    </location>
</feature>
<dbReference type="SUPFAM" id="SSF50729">
    <property type="entry name" value="PH domain-like"/>
    <property type="match status" value="1"/>
</dbReference>
<sequence length="1707" mass="187850">MSYYQNGQYYRPGSSHHQQASPNNQYQPRRSSFEAGDEAAFVTNGRGDVYSYGQTVDRRGSYAVRHHDELFIQDSSNPPLDMPSTPLASDFGSQYHSVTSPTQPTYDPRQFPAPVQIPNPQAYGGVNRTHFDAAAPHQPYNPAAYSESNIGRSGTTASRGYGYGYDAAYPTSPQAQVQFPSPSIPQQPQYSPSRTYSQRPSVQSPTYSNSPGSAPLPPRPLAYSPSAAPPPLPVPPHGSGSPPADWQEQMARRPSMASVYSESRYNNPLPSPPVNQDEHRSSPLYHSNPLPPLPQHSPQRTNTSGRHPQARPLPGPPPDDGDVGRSNSNGSPYGGQLTSDDLYDEIENAVLNAGNSPRIEVDHHGNSTPNGQNQPPFYASLAGGGSAATNGHLSPDQRSYAAYSYSDESDAEAAAGLAALQMAEEEERRGSSGATLFSSYSTVRPTSSTALEPPRESATAEAVYSDDDMAGIDLGAYAGNFEPHFQYGGNPAELASGHMNRSGSQSQTLSSSGSQRKSGETSDADAYDPIHPFPPFASNARVDTFGTGGFAEPGAHRRRLSYDEGDESSLMLSETSTAVEPPEMFYHPGMSQSRPLPPPPAGEQHFAQQHGPYGYQQGRGSYPTAPDQMSTPGGTLVPRSTSLVSHSSTPQTVPPIRSKTDAEERRLRNSGIRTSAVYDKDSSGDNLTPPTASTMTLDLPALPAGKRFNPSKLTPKDYAKCTEPWALSSIISWLRMMAEGESDLKEHLITDGLVNLFTYKVPTMNVADAEALSTQVVQEMYKVGTLEHVEEWLKFTSATTSGVLFQLSKAGCYAPMVHDYHTPGRCYSYHCQRTLKKIDLHAQPSVKRSEDWLNYYKMKKEDVEGVNKKEVERQNILHEIVQTEDNFMDNLNVLRHLYRDGLMQMQPPVIPPKKLKSFVRDVFGKVDGVKQANEEHLLPQMKYRQQEQGPWVVGFSDIFREWIRKARGAYIDYAASFPYATFLVRQEAERNILFRSFLDQARANKMSQKLAWDNYLKSPITRLQHYGLLLGTVLKRSLVDNEEKKNLQIAIDEIKAVTLECDARVAEMSRKVDLTDLQSKLILRPGMQRVELNLNHLGRELIFKGDLQRMGGTKFTWLETHALLFDHYLVLAKTVHHRDVEGGAKQERYDVSRLPIPMDLLVLESSNDDPVVKSSVKGVATVAPTARPDSRLRAGSNASPAPGSISHVNTASSIGSTLTTTSSGKSMVVTTVLDSPKDERIMYPFRIKHLGKEVYTLFAPSAQNRQDWCDKILEAKTKHAAALFAQNAEPFRLRVMADSAFAYEGGSSGSQSVTIKGTPLDRAIDDVEKLFSHTGRPSPICRARVNCATAFMQPYGKPMVAVGTDYGVYISETENPRGWSRAITIPKVTQLAVLEEFSIMLLISDKSLIAYHLDLVCPVGGTTGGSNSDSSRRAPQKLSGSRDVGFFASGKMKDRTLVFYKKREGLSSTFKVLEPVFQTSTEKKSRFLRTGRTEFFRDYDEFYIPTECYGLNLFHSSLAVSTSKGFEVLTLDKKQPWSVPDLKAPHVATIASRLQGLDPLGMFRLSDQEFLLCYEECAVYVNKHGDVSRSVIMEFVGKARAAALYGPYVLLFDPDFVEVRNAQNGRLRQVIPGRDVKCLDDGLGLGGHWIQPGGAGGNNGYGADGMFGSGTAQAGVQGRTVKLAMQHPRHEKCQIVVELLLNEGQRD</sequence>
<evidence type="ECO:0000313" key="7">
    <source>
        <dbReference type="EMBL" id="KAF4311953.1"/>
    </source>
</evidence>
<dbReference type="InterPro" id="IPR035899">
    <property type="entry name" value="DBL_dom_sf"/>
</dbReference>
<evidence type="ECO:0000259" key="5">
    <source>
        <dbReference type="PROSITE" id="PS50010"/>
    </source>
</evidence>
<feature type="region of interest" description="Disordered" evidence="3">
    <location>
        <begin position="1"/>
        <end position="34"/>
    </location>
</feature>
<proteinExistence type="predicted"/>
<dbReference type="InterPro" id="IPR041675">
    <property type="entry name" value="PH_5"/>
</dbReference>
<feature type="compositionally biased region" description="Pro residues" evidence="3">
    <location>
        <begin position="227"/>
        <end position="236"/>
    </location>
</feature>
<keyword evidence="1" id="KW-0597">Phosphoprotein</keyword>
<organism evidence="7 8">
    <name type="scientific">Botryosphaeria dothidea</name>
    <dbReference type="NCBI Taxonomy" id="55169"/>
    <lineage>
        <taxon>Eukaryota</taxon>
        <taxon>Fungi</taxon>
        <taxon>Dikarya</taxon>
        <taxon>Ascomycota</taxon>
        <taxon>Pezizomycotina</taxon>
        <taxon>Dothideomycetes</taxon>
        <taxon>Dothideomycetes incertae sedis</taxon>
        <taxon>Botryosphaeriales</taxon>
        <taxon>Botryosphaeriaceae</taxon>
        <taxon>Botryosphaeria</taxon>
    </lineage>
</organism>
<dbReference type="Pfam" id="PF00621">
    <property type="entry name" value="RhoGEF"/>
    <property type="match status" value="1"/>
</dbReference>
<dbReference type="InterPro" id="IPR052233">
    <property type="entry name" value="Rho-type_GEFs"/>
</dbReference>
<feature type="compositionally biased region" description="Polar residues" evidence="3">
    <location>
        <begin position="432"/>
        <end position="450"/>
    </location>
</feature>
<dbReference type="PANTHER" id="PTHR46572">
    <property type="entry name" value="RHO1 GDP-GTP EXCHANGE PROTEIN 1-RELATED"/>
    <property type="match status" value="1"/>
</dbReference>
<evidence type="ECO:0000256" key="3">
    <source>
        <dbReference type="SAM" id="MobiDB-lite"/>
    </source>
</evidence>
<evidence type="ECO:0000259" key="6">
    <source>
        <dbReference type="PROSITE" id="PS50219"/>
    </source>
</evidence>
<feature type="domain" description="CNH" evidence="6">
    <location>
        <begin position="1342"/>
        <end position="1646"/>
    </location>
</feature>
<feature type="region of interest" description="Disordered" evidence="3">
    <location>
        <begin position="482"/>
        <end position="572"/>
    </location>
</feature>
<feature type="domain" description="PH" evidence="4">
    <location>
        <begin position="1100"/>
        <end position="1277"/>
    </location>
</feature>
<feature type="compositionally biased region" description="Polar residues" evidence="3">
    <location>
        <begin position="627"/>
        <end position="651"/>
    </location>
</feature>
<dbReference type="GO" id="GO:0005085">
    <property type="term" value="F:guanyl-nucleotide exchange factor activity"/>
    <property type="evidence" value="ECO:0007669"/>
    <property type="project" value="UniProtKB-KW"/>
</dbReference>
<dbReference type="Pfam" id="PF15405">
    <property type="entry name" value="PH_5"/>
    <property type="match status" value="1"/>
</dbReference>
<evidence type="ECO:0000256" key="1">
    <source>
        <dbReference type="ARBA" id="ARBA00022553"/>
    </source>
</evidence>
<evidence type="ECO:0000259" key="4">
    <source>
        <dbReference type="PROSITE" id="PS50003"/>
    </source>
</evidence>
<dbReference type="EMBL" id="WWBZ02000007">
    <property type="protein sequence ID" value="KAF4311953.1"/>
    <property type="molecule type" value="Genomic_DNA"/>
</dbReference>
<feature type="compositionally biased region" description="Polar residues" evidence="3">
    <location>
        <begin position="325"/>
        <end position="339"/>
    </location>
</feature>
<dbReference type="Gene3D" id="2.30.29.30">
    <property type="entry name" value="Pleckstrin-homology domain (PH domain)/Phosphotyrosine-binding domain (PTB)"/>
    <property type="match status" value="1"/>
</dbReference>
<reference evidence="7" key="1">
    <citation type="submission" date="2020-04" db="EMBL/GenBank/DDBJ databases">
        <title>Genome Assembly and Annotation of Botryosphaeria dothidea sdau 11-99, a Latent Pathogen of Apple Fruit Ring Rot in China.</title>
        <authorList>
            <person name="Yu C."/>
            <person name="Diao Y."/>
            <person name="Lu Q."/>
            <person name="Zhao J."/>
            <person name="Cui S."/>
            <person name="Peng C."/>
            <person name="He B."/>
            <person name="Liu H."/>
        </authorList>
    </citation>
    <scope>NUCLEOTIDE SEQUENCE [LARGE SCALE GENOMIC DNA]</scope>
    <source>
        <strain evidence="7">Sdau11-99</strain>
    </source>
</reference>
<feature type="region of interest" description="Disordered" evidence="3">
    <location>
        <begin position="590"/>
        <end position="666"/>
    </location>
</feature>
<feature type="compositionally biased region" description="Polar residues" evidence="3">
    <location>
        <begin position="194"/>
        <end position="212"/>
    </location>
</feature>
<feature type="compositionally biased region" description="Low complexity" evidence="3">
    <location>
        <begin position="176"/>
        <end position="193"/>
    </location>
</feature>
<dbReference type="Proteomes" id="UP000572817">
    <property type="component" value="Unassembled WGS sequence"/>
</dbReference>
<dbReference type="PROSITE" id="PS50003">
    <property type="entry name" value="PH_DOMAIN"/>
    <property type="match status" value="1"/>
</dbReference>
<dbReference type="PROSITE" id="PS50219">
    <property type="entry name" value="CNH"/>
    <property type="match status" value="1"/>
</dbReference>
<dbReference type="Pfam" id="PF00780">
    <property type="entry name" value="CNH"/>
    <property type="match status" value="1"/>
</dbReference>
<dbReference type="SMART" id="SM00325">
    <property type="entry name" value="RhoGEF"/>
    <property type="match status" value="1"/>
</dbReference>
<protein>
    <submittedName>
        <fullName evidence="7">Uncharacterized protein</fullName>
    </submittedName>
</protein>
<feature type="region of interest" description="Disordered" evidence="3">
    <location>
        <begin position="422"/>
        <end position="464"/>
    </location>
</feature>
<dbReference type="Gene3D" id="1.20.900.10">
    <property type="entry name" value="Dbl homology (DH) domain"/>
    <property type="match status" value="1"/>
</dbReference>
<feature type="compositionally biased region" description="Polar residues" evidence="3">
    <location>
        <begin position="258"/>
        <end position="268"/>
    </location>
</feature>
<feature type="domain" description="DH" evidence="5">
    <location>
        <begin position="872"/>
        <end position="1064"/>
    </location>
</feature>
<feature type="compositionally biased region" description="Polar residues" evidence="3">
    <location>
        <begin position="15"/>
        <end position="30"/>
    </location>
</feature>
<dbReference type="PROSITE" id="PS50010">
    <property type="entry name" value="DH_2"/>
    <property type="match status" value="1"/>
</dbReference>
<dbReference type="PANTHER" id="PTHR46572:SF1">
    <property type="entry name" value="RHO1 GUANINE NUCLEOTIDE EXCHANGE FACTOR TUS1"/>
    <property type="match status" value="1"/>
</dbReference>
<name>A0A8H4N979_9PEZI</name>
<dbReference type="InterPro" id="IPR001849">
    <property type="entry name" value="PH_domain"/>
</dbReference>
<feature type="compositionally biased region" description="Low complexity" evidence="3">
    <location>
        <begin position="502"/>
        <end position="516"/>
    </location>
</feature>
<feature type="region of interest" description="Disordered" evidence="3">
    <location>
        <begin position="1183"/>
        <end position="1207"/>
    </location>
</feature>
<dbReference type="SMART" id="SM00233">
    <property type="entry name" value="PH"/>
    <property type="match status" value="1"/>
</dbReference>
<dbReference type="SUPFAM" id="SSF48065">
    <property type="entry name" value="DBL homology domain (DH-domain)"/>
    <property type="match status" value="1"/>
</dbReference>
<evidence type="ECO:0000256" key="2">
    <source>
        <dbReference type="ARBA" id="ARBA00022658"/>
    </source>
</evidence>
<feature type="compositionally biased region" description="Polar residues" evidence="3">
    <location>
        <begin position="366"/>
        <end position="375"/>
    </location>
</feature>
<keyword evidence="8" id="KW-1185">Reference proteome</keyword>